<organism evidence="1 2">
    <name type="scientific">Priestia megaterium</name>
    <name type="common">Bacillus megaterium</name>
    <dbReference type="NCBI Taxonomy" id="1404"/>
    <lineage>
        <taxon>Bacteria</taxon>
        <taxon>Bacillati</taxon>
        <taxon>Bacillota</taxon>
        <taxon>Bacilli</taxon>
        <taxon>Bacillales</taxon>
        <taxon>Bacillaceae</taxon>
        <taxon>Priestia</taxon>
    </lineage>
</organism>
<comment type="caution">
    <text evidence="1">The sequence shown here is derived from an EMBL/GenBank/DDBJ whole genome shotgun (WGS) entry which is preliminary data.</text>
</comment>
<dbReference type="AlphaFoldDB" id="A0ABD4WWN5"/>
<evidence type="ECO:0000313" key="2">
    <source>
        <dbReference type="Proteomes" id="UP001213771"/>
    </source>
</evidence>
<sequence>MNRKLIMYASIFLTALLLFSNSSLVKSKELSDKECREQFQKTVTKDIKSSFPELKIIDDTSRVSVEQYTHEDIDTAVRATGGKAGLYLNSVSNLYAGTFRGDPMFYVVSADPEDIDINDKYDSAYIGYFIYKKSDGTNVMLKMRPGETSWDIVKKKEEKSTITKWNCGK</sequence>
<protein>
    <submittedName>
        <fullName evidence="1">Uncharacterized protein</fullName>
    </submittedName>
</protein>
<name>A0ABD4WWN5_PRIMG</name>
<dbReference type="Proteomes" id="UP001213771">
    <property type="component" value="Unassembled WGS sequence"/>
</dbReference>
<accession>A0ABD4WWN5</accession>
<evidence type="ECO:0000313" key="1">
    <source>
        <dbReference type="EMBL" id="MDD9784643.1"/>
    </source>
</evidence>
<gene>
    <name evidence="1" type="ORF">PVE99_19960</name>
</gene>
<dbReference type="RefSeq" id="WP_177564415.1">
    <property type="nucleotide sequence ID" value="NZ_CP058268.1"/>
</dbReference>
<reference evidence="1 2" key="1">
    <citation type="submission" date="2023-02" db="EMBL/GenBank/DDBJ databases">
        <authorList>
            <person name="Olszewska D."/>
        </authorList>
    </citation>
    <scope>NUCLEOTIDE SEQUENCE [LARGE SCALE GENOMIC DNA]</scope>
    <source>
        <strain evidence="1 2">FDU301</strain>
    </source>
</reference>
<proteinExistence type="predicted"/>
<dbReference type="EMBL" id="JARAOX010000198">
    <property type="protein sequence ID" value="MDD9784643.1"/>
    <property type="molecule type" value="Genomic_DNA"/>
</dbReference>